<dbReference type="InterPro" id="IPR037045">
    <property type="entry name" value="S8pro/Inhibitor_I9_sf"/>
</dbReference>
<dbReference type="GO" id="GO:0004252">
    <property type="term" value="F:serine-type endopeptidase activity"/>
    <property type="evidence" value="ECO:0007669"/>
    <property type="project" value="UniProtKB-UniRule"/>
</dbReference>
<evidence type="ECO:0000256" key="4">
    <source>
        <dbReference type="ARBA" id="ARBA00022825"/>
    </source>
</evidence>
<dbReference type="InterPro" id="IPR023828">
    <property type="entry name" value="Peptidase_S8_Ser-AS"/>
</dbReference>
<dbReference type="GO" id="GO:0006508">
    <property type="term" value="P:proteolysis"/>
    <property type="evidence" value="ECO:0007669"/>
    <property type="project" value="UniProtKB-KW"/>
</dbReference>
<dbReference type="PROSITE" id="PS00136">
    <property type="entry name" value="SUBTILASE_ASP"/>
    <property type="match status" value="1"/>
</dbReference>
<evidence type="ECO:0000259" key="8">
    <source>
        <dbReference type="Pfam" id="PF00082"/>
    </source>
</evidence>
<dbReference type="InterPro" id="IPR050131">
    <property type="entry name" value="Peptidase_S8_subtilisin-like"/>
</dbReference>
<dbReference type="FunFam" id="3.40.50.200:FF:000014">
    <property type="entry name" value="Proteinase K"/>
    <property type="match status" value="1"/>
</dbReference>
<keyword evidence="2 5" id="KW-0645">Protease</keyword>
<dbReference type="EMBL" id="FOAP01000030">
    <property type="protein sequence ID" value="SEN08046.1"/>
    <property type="molecule type" value="Genomic_DNA"/>
</dbReference>
<dbReference type="PROSITE" id="PS00138">
    <property type="entry name" value="SUBTILASE_SER"/>
    <property type="match status" value="1"/>
</dbReference>
<dbReference type="AlphaFoldDB" id="A0A1H8DLK9"/>
<organism evidence="10 11">
    <name type="scientific">Stigmatella aurantiaca</name>
    <dbReference type="NCBI Taxonomy" id="41"/>
    <lineage>
        <taxon>Bacteria</taxon>
        <taxon>Pseudomonadati</taxon>
        <taxon>Myxococcota</taxon>
        <taxon>Myxococcia</taxon>
        <taxon>Myxococcales</taxon>
        <taxon>Cystobacterineae</taxon>
        <taxon>Archangiaceae</taxon>
        <taxon>Stigmatella</taxon>
    </lineage>
</organism>
<proteinExistence type="inferred from homology"/>
<dbReference type="InterPro" id="IPR034193">
    <property type="entry name" value="PCSK9_ProteinaseK-like"/>
</dbReference>
<evidence type="ECO:0000256" key="6">
    <source>
        <dbReference type="RuleBase" id="RU003355"/>
    </source>
</evidence>
<evidence type="ECO:0000259" key="9">
    <source>
        <dbReference type="Pfam" id="PF05922"/>
    </source>
</evidence>
<dbReference type="PANTHER" id="PTHR43806:SF11">
    <property type="entry name" value="CEREVISIN-RELATED"/>
    <property type="match status" value="1"/>
</dbReference>
<dbReference type="Gene3D" id="3.30.70.80">
    <property type="entry name" value="Peptidase S8 propeptide/proteinase inhibitor I9"/>
    <property type="match status" value="1"/>
</dbReference>
<dbReference type="Gene3D" id="3.40.50.200">
    <property type="entry name" value="Peptidase S8/S53 domain"/>
    <property type="match status" value="1"/>
</dbReference>
<dbReference type="InterPro" id="IPR000209">
    <property type="entry name" value="Peptidase_S8/S53_dom"/>
</dbReference>
<evidence type="ECO:0000256" key="2">
    <source>
        <dbReference type="ARBA" id="ARBA00022670"/>
    </source>
</evidence>
<evidence type="ECO:0000256" key="3">
    <source>
        <dbReference type="ARBA" id="ARBA00022801"/>
    </source>
</evidence>
<evidence type="ECO:0000256" key="7">
    <source>
        <dbReference type="SAM" id="SignalP"/>
    </source>
</evidence>
<dbReference type="Proteomes" id="UP000182719">
    <property type="component" value="Unassembled WGS sequence"/>
</dbReference>
<dbReference type="Pfam" id="PF05922">
    <property type="entry name" value="Inhibitor_I9"/>
    <property type="match status" value="1"/>
</dbReference>
<accession>A0A1H8DLK9</accession>
<dbReference type="RefSeq" id="WP_075010920.1">
    <property type="nucleotide sequence ID" value="NZ_FOAP01000030.1"/>
</dbReference>
<name>A0A1H8DLK9_STIAU</name>
<keyword evidence="4 5" id="KW-0720">Serine protease</keyword>
<feature type="active site" description="Charge relay system" evidence="5">
    <location>
        <position position="184"/>
    </location>
</feature>
<dbReference type="GO" id="GO:0005615">
    <property type="term" value="C:extracellular space"/>
    <property type="evidence" value="ECO:0007669"/>
    <property type="project" value="TreeGrafter"/>
</dbReference>
<keyword evidence="7" id="KW-0732">Signal</keyword>
<keyword evidence="3 5" id="KW-0378">Hydrolase</keyword>
<feature type="signal peptide" evidence="7">
    <location>
        <begin position="1"/>
        <end position="17"/>
    </location>
</feature>
<keyword evidence="11" id="KW-1185">Reference proteome</keyword>
<feature type="domain" description="Peptidase S8/S53" evidence="8">
    <location>
        <begin position="150"/>
        <end position="370"/>
    </location>
</feature>
<feature type="active site" description="Charge relay system" evidence="5">
    <location>
        <position position="152"/>
    </location>
</feature>
<sequence length="389" mass="39424">MRAMRHVMFIGSALALAACGGNELEGQDPAGLGQTQAPLRMAPPGQGIPEQYIVVMKKGASLQATLASASIAPMHTYGVINGFSAALSKAQLEAVRGDPAVAFVEQDQVVHADVTQRGATWGLDRIDQRALPLSTTYTYGQPAFGVNAYIIDTGVAPNHPDFNGRAASVFNSTGDGNPNDCNGHGTHVAGTIGGNTWGVAKGVYLYGVKVLGCSGSGSYAGVIAGVDWVRNNGAKPAVANMSLGGGFSQAVNDAVNNLANSGIFVAVAAGNSNADACGFSPASAAAATTAAASESNDARAYYSNYGPCIDVYAPGSGITSTWLNNGTNTISGTSMASPHIAGVAALYKGNFGDDSSATIDQWIKSNATPNAITGNPAGTPNLLLYKGSL</sequence>
<comment type="similarity">
    <text evidence="1 5 6">Belongs to the peptidase S8 family.</text>
</comment>
<dbReference type="OrthoDB" id="9765693at2"/>
<evidence type="ECO:0000313" key="11">
    <source>
        <dbReference type="Proteomes" id="UP000182719"/>
    </source>
</evidence>
<dbReference type="InterPro" id="IPR023827">
    <property type="entry name" value="Peptidase_S8_Asp-AS"/>
</dbReference>
<dbReference type="InterPro" id="IPR010259">
    <property type="entry name" value="S8pro/Inhibitor_I9"/>
</dbReference>
<dbReference type="PROSITE" id="PS00137">
    <property type="entry name" value="SUBTILASE_HIS"/>
    <property type="match status" value="1"/>
</dbReference>
<evidence type="ECO:0000256" key="1">
    <source>
        <dbReference type="ARBA" id="ARBA00011073"/>
    </source>
</evidence>
<dbReference type="PRINTS" id="PR00723">
    <property type="entry name" value="SUBTILISIN"/>
</dbReference>
<dbReference type="PROSITE" id="PS51892">
    <property type="entry name" value="SUBTILASE"/>
    <property type="match status" value="1"/>
</dbReference>
<feature type="active site" description="Charge relay system" evidence="5">
    <location>
        <position position="334"/>
    </location>
</feature>
<feature type="chain" id="PRO_5010172866" evidence="7">
    <location>
        <begin position="18"/>
        <end position="389"/>
    </location>
</feature>
<feature type="domain" description="Inhibitor I9" evidence="9">
    <location>
        <begin position="67"/>
        <end position="112"/>
    </location>
</feature>
<dbReference type="SUPFAM" id="SSF52743">
    <property type="entry name" value="Subtilisin-like"/>
    <property type="match status" value="1"/>
</dbReference>
<evidence type="ECO:0000313" key="10">
    <source>
        <dbReference type="EMBL" id="SEN08046.1"/>
    </source>
</evidence>
<dbReference type="InterPro" id="IPR036852">
    <property type="entry name" value="Peptidase_S8/S53_dom_sf"/>
</dbReference>
<protein>
    <submittedName>
        <fullName evidence="10">Serine protease, subtilisin family</fullName>
    </submittedName>
</protein>
<dbReference type="InterPro" id="IPR015500">
    <property type="entry name" value="Peptidase_S8_subtilisin-rel"/>
</dbReference>
<dbReference type="PANTHER" id="PTHR43806">
    <property type="entry name" value="PEPTIDASE S8"/>
    <property type="match status" value="1"/>
</dbReference>
<dbReference type="CDD" id="cd04077">
    <property type="entry name" value="Peptidases_S8_PCSK9_ProteinaseK_like"/>
    <property type="match status" value="1"/>
</dbReference>
<gene>
    <name evidence="10" type="ORF">SAMN05444354_13032</name>
</gene>
<evidence type="ECO:0000256" key="5">
    <source>
        <dbReference type="PROSITE-ProRule" id="PRU01240"/>
    </source>
</evidence>
<dbReference type="Pfam" id="PF00082">
    <property type="entry name" value="Peptidase_S8"/>
    <property type="match status" value="1"/>
</dbReference>
<dbReference type="InterPro" id="IPR022398">
    <property type="entry name" value="Peptidase_S8_His-AS"/>
</dbReference>
<dbReference type="SUPFAM" id="SSF54897">
    <property type="entry name" value="Protease propeptides/inhibitors"/>
    <property type="match status" value="1"/>
</dbReference>
<reference evidence="11" key="1">
    <citation type="submission" date="2016-10" db="EMBL/GenBank/DDBJ databases">
        <authorList>
            <person name="Varghese N."/>
            <person name="Submissions S."/>
        </authorList>
    </citation>
    <scope>NUCLEOTIDE SEQUENCE [LARGE SCALE GENOMIC DNA]</scope>
    <source>
        <strain evidence="11">DSM 17044</strain>
    </source>
</reference>
<dbReference type="PROSITE" id="PS51257">
    <property type="entry name" value="PROKAR_LIPOPROTEIN"/>
    <property type="match status" value="1"/>
</dbReference>